<evidence type="ECO:0000313" key="10">
    <source>
        <dbReference type="EMBL" id="GAA5169001.1"/>
    </source>
</evidence>
<evidence type="ECO:0000256" key="1">
    <source>
        <dbReference type="ARBA" id="ARBA00008136"/>
    </source>
</evidence>
<evidence type="ECO:0000313" key="11">
    <source>
        <dbReference type="Proteomes" id="UP001428817"/>
    </source>
</evidence>
<keyword evidence="5" id="KW-0190">Covalent protein-DNA linkage</keyword>
<keyword evidence="2 8" id="KW-0645">Protease</keyword>
<keyword evidence="4 8" id="KW-0378">Hydrolase</keyword>
<dbReference type="PANTHER" id="PTHR13604:SF0">
    <property type="entry name" value="ABASIC SITE PROCESSING PROTEIN HMCES"/>
    <property type="match status" value="1"/>
</dbReference>
<evidence type="ECO:0000256" key="2">
    <source>
        <dbReference type="ARBA" id="ARBA00022670"/>
    </source>
</evidence>
<evidence type="ECO:0000256" key="8">
    <source>
        <dbReference type="RuleBase" id="RU364100"/>
    </source>
</evidence>
<dbReference type="Gene3D" id="3.90.1680.10">
    <property type="entry name" value="SOS response associated peptidase-like"/>
    <property type="match status" value="1"/>
</dbReference>
<evidence type="ECO:0000256" key="9">
    <source>
        <dbReference type="SAM" id="MobiDB-lite"/>
    </source>
</evidence>
<dbReference type="InterPro" id="IPR003738">
    <property type="entry name" value="SRAP"/>
</dbReference>
<accession>A0ABP9QXD5</accession>
<evidence type="ECO:0000256" key="4">
    <source>
        <dbReference type="ARBA" id="ARBA00022801"/>
    </source>
</evidence>
<comment type="similarity">
    <text evidence="1 8">Belongs to the SOS response-associated peptidase family.</text>
</comment>
<dbReference type="EC" id="3.4.-.-" evidence="8"/>
<dbReference type="PANTHER" id="PTHR13604">
    <property type="entry name" value="DC12-RELATED"/>
    <property type="match status" value="1"/>
</dbReference>
<sequence>MARPDEDVAREFDVKVVADESPGPSWNVAPTQSARVVLERLPSKRGAEDAEGVQRMLRTARWGLVPSWAKDLKVGNRLINARSETITEKPAFKAAAARRRCLVPADGYYEWQNTEQGKVPYFLHRDDELLAFAGLYELWPDPDRDEDDPDRWLWSYTILTHPAPDALGHVHDRSPVLVPPGGLRDGWLNPELTDPAKVRELLAAMPEPGLQPRRVSNAVNSPKNNTPDLVAPVSD</sequence>
<organism evidence="10 11">
    <name type="scientific">Pseudonocardia eucalypti</name>
    <dbReference type="NCBI Taxonomy" id="648755"/>
    <lineage>
        <taxon>Bacteria</taxon>
        <taxon>Bacillati</taxon>
        <taxon>Actinomycetota</taxon>
        <taxon>Actinomycetes</taxon>
        <taxon>Pseudonocardiales</taxon>
        <taxon>Pseudonocardiaceae</taxon>
        <taxon>Pseudonocardia</taxon>
    </lineage>
</organism>
<name>A0ABP9QXD5_9PSEU</name>
<keyword evidence="6" id="KW-0238">DNA-binding</keyword>
<gene>
    <name evidence="10" type="ORF">GCM10023321_63920</name>
</gene>
<evidence type="ECO:0000256" key="5">
    <source>
        <dbReference type="ARBA" id="ARBA00023124"/>
    </source>
</evidence>
<keyword evidence="3" id="KW-0227">DNA damage</keyword>
<reference evidence="11" key="1">
    <citation type="journal article" date="2019" name="Int. J. Syst. Evol. Microbiol.">
        <title>The Global Catalogue of Microorganisms (GCM) 10K type strain sequencing project: providing services to taxonomists for standard genome sequencing and annotation.</title>
        <authorList>
            <consortium name="The Broad Institute Genomics Platform"/>
            <consortium name="The Broad Institute Genome Sequencing Center for Infectious Disease"/>
            <person name="Wu L."/>
            <person name="Ma J."/>
        </authorList>
    </citation>
    <scope>NUCLEOTIDE SEQUENCE [LARGE SCALE GENOMIC DNA]</scope>
    <source>
        <strain evidence="11">JCM 18303</strain>
    </source>
</reference>
<feature type="compositionally biased region" description="Polar residues" evidence="9">
    <location>
        <begin position="217"/>
        <end position="227"/>
    </location>
</feature>
<dbReference type="InterPro" id="IPR036590">
    <property type="entry name" value="SRAP-like"/>
</dbReference>
<keyword evidence="11" id="KW-1185">Reference proteome</keyword>
<comment type="caution">
    <text evidence="10">The sequence shown here is derived from an EMBL/GenBank/DDBJ whole genome shotgun (WGS) entry which is preliminary data.</text>
</comment>
<proteinExistence type="inferred from homology"/>
<evidence type="ECO:0000256" key="6">
    <source>
        <dbReference type="ARBA" id="ARBA00023125"/>
    </source>
</evidence>
<evidence type="ECO:0000256" key="7">
    <source>
        <dbReference type="ARBA" id="ARBA00023239"/>
    </source>
</evidence>
<dbReference type="SUPFAM" id="SSF143081">
    <property type="entry name" value="BB1717-like"/>
    <property type="match status" value="1"/>
</dbReference>
<protein>
    <recommendedName>
        <fullName evidence="8">Abasic site processing protein</fullName>
        <ecNumber evidence="8">3.4.-.-</ecNumber>
    </recommendedName>
</protein>
<keyword evidence="7" id="KW-0456">Lyase</keyword>
<dbReference type="Proteomes" id="UP001428817">
    <property type="component" value="Unassembled WGS sequence"/>
</dbReference>
<evidence type="ECO:0000256" key="3">
    <source>
        <dbReference type="ARBA" id="ARBA00022763"/>
    </source>
</evidence>
<dbReference type="EMBL" id="BAABJP010000041">
    <property type="protein sequence ID" value="GAA5169001.1"/>
    <property type="molecule type" value="Genomic_DNA"/>
</dbReference>
<feature type="region of interest" description="Disordered" evidence="9">
    <location>
        <begin position="206"/>
        <end position="235"/>
    </location>
</feature>
<dbReference type="Pfam" id="PF02586">
    <property type="entry name" value="SRAP"/>
    <property type="match status" value="1"/>
</dbReference>